<gene>
    <name evidence="5" type="ORF">CTOB1V02_LOCUS1604</name>
</gene>
<dbReference type="OrthoDB" id="269872at2759"/>
<dbReference type="Pfam" id="PF05175">
    <property type="entry name" value="MTS"/>
    <property type="match status" value="1"/>
</dbReference>
<name>A0A7R8ZKN3_9CRUS</name>
<dbReference type="InterPro" id="IPR017127">
    <property type="entry name" value="Ribosome_uL3_MTase"/>
</dbReference>
<dbReference type="InterPro" id="IPR007848">
    <property type="entry name" value="Small_mtfrase_dom"/>
</dbReference>
<evidence type="ECO:0000259" key="4">
    <source>
        <dbReference type="Pfam" id="PF05175"/>
    </source>
</evidence>
<keyword evidence="3" id="KW-0949">S-adenosyl-L-methionine</keyword>
<dbReference type="NCBIfam" id="TIGR03533">
    <property type="entry name" value="L3_gln_methyl"/>
    <property type="match status" value="1"/>
</dbReference>
<dbReference type="AlphaFoldDB" id="A0A7R8ZKN3"/>
<sequence length="248" mass="27335">MPLAPFARKNTLNIEQAIRAGESYLSGFDLVYGHGTECPVDEAAWLILEAMQLSPLEEPDYSRVLDDEEKRVAMKFLRMRAEQRTPAAYITGRTWFAGLEFFTDERALIPRSPLAEPIMQGFSEFIDPSGITRVLDMCTGGACIAVACAYAFADAQVDAVDISADALALAAKNIKFHQMQDRVRIIQSDLFAELDPAHKYELIISNPPYVDIGDMQALEDEFKREPELGLAAGSDGGKQRRGPATGLS</sequence>
<dbReference type="InterPro" id="IPR004556">
    <property type="entry name" value="HemK-like"/>
</dbReference>
<accession>A0A7R8ZKN3</accession>
<evidence type="ECO:0000256" key="3">
    <source>
        <dbReference type="ARBA" id="ARBA00022691"/>
    </source>
</evidence>
<organism evidence="5">
    <name type="scientific">Cyprideis torosa</name>
    <dbReference type="NCBI Taxonomy" id="163714"/>
    <lineage>
        <taxon>Eukaryota</taxon>
        <taxon>Metazoa</taxon>
        <taxon>Ecdysozoa</taxon>
        <taxon>Arthropoda</taxon>
        <taxon>Crustacea</taxon>
        <taxon>Oligostraca</taxon>
        <taxon>Ostracoda</taxon>
        <taxon>Podocopa</taxon>
        <taxon>Podocopida</taxon>
        <taxon>Cytherocopina</taxon>
        <taxon>Cytheroidea</taxon>
        <taxon>Cytherideidae</taxon>
        <taxon>Cyprideis</taxon>
    </lineage>
</organism>
<dbReference type="InterPro" id="IPR029063">
    <property type="entry name" value="SAM-dependent_MTases_sf"/>
</dbReference>
<dbReference type="GO" id="GO:0005829">
    <property type="term" value="C:cytosol"/>
    <property type="evidence" value="ECO:0007669"/>
    <property type="project" value="TreeGrafter"/>
</dbReference>
<protein>
    <recommendedName>
        <fullName evidence="4">Methyltransferase small domain-containing protein</fullName>
    </recommendedName>
</protein>
<evidence type="ECO:0000256" key="1">
    <source>
        <dbReference type="ARBA" id="ARBA00022603"/>
    </source>
</evidence>
<dbReference type="EMBL" id="OB660230">
    <property type="protein sequence ID" value="CAD7223624.1"/>
    <property type="molecule type" value="Genomic_DNA"/>
</dbReference>
<dbReference type="Gene3D" id="3.40.50.150">
    <property type="entry name" value="Vaccinia Virus protein VP39"/>
    <property type="match status" value="1"/>
</dbReference>
<dbReference type="PANTHER" id="PTHR47806:SF1">
    <property type="entry name" value="RIBOSOMAL PROTEIN UL3 GLUTAMINE METHYLTRANSFERASE"/>
    <property type="match status" value="1"/>
</dbReference>
<proteinExistence type="predicted"/>
<dbReference type="InterPro" id="IPR002052">
    <property type="entry name" value="DNA_methylase_N6_adenine_CS"/>
</dbReference>
<dbReference type="GO" id="GO:0036009">
    <property type="term" value="F:protein-glutamine N-methyltransferase activity"/>
    <property type="evidence" value="ECO:0007669"/>
    <property type="project" value="InterPro"/>
</dbReference>
<keyword evidence="2" id="KW-0808">Transferase</keyword>
<feature type="domain" description="Methyltransferase small" evidence="4">
    <location>
        <begin position="132"/>
        <end position="213"/>
    </location>
</feature>
<dbReference type="GO" id="GO:0032259">
    <property type="term" value="P:methylation"/>
    <property type="evidence" value="ECO:0007669"/>
    <property type="project" value="UniProtKB-KW"/>
</dbReference>
<keyword evidence="1" id="KW-0489">Methyltransferase</keyword>
<dbReference type="CDD" id="cd02440">
    <property type="entry name" value="AdoMet_MTases"/>
    <property type="match status" value="1"/>
</dbReference>
<dbReference type="NCBIfam" id="TIGR00536">
    <property type="entry name" value="hemK_fam"/>
    <property type="match status" value="1"/>
</dbReference>
<evidence type="ECO:0000256" key="2">
    <source>
        <dbReference type="ARBA" id="ARBA00022679"/>
    </source>
</evidence>
<dbReference type="PROSITE" id="PS00092">
    <property type="entry name" value="N6_MTASE"/>
    <property type="match status" value="1"/>
</dbReference>
<reference evidence="5" key="1">
    <citation type="submission" date="2020-11" db="EMBL/GenBank/DDBJ databases">
        <authorList>
            <person name="Tran Van P."/>
        </authorList>
    </citation>
    <scope>NUCLEOTIDE SEQUENCE</scope>
</reference>
<dbReference type="GO" id="GO:0003676">
    <property type="term" value="F:nucleic acid binding"/>
    <property type="evidence" value="ECO:0007669"/>
    <property type="project" value="InterPro"/>
</dbReference>
<evidence type="ECO:0000313" key="5">
    <source>
        <dbReference type="EMBL" id="CAD7223624.1"/>
    </source>
</evidence>
<dbReference type="PANTHER" id="PTHR47806">
    <property type="entry name" value="50S RIBOSOMAL PROTEIN L3 GLUTAMINE METHYLTRANSFERASE"/>
    <property type="match status" value="1"/>
</dbReference>
<dbReference type="SUPFAM" id="SSF53335">
    <property type="entry name" value="S-adenosyl-L-methionine-dependent methyltransferases"/>
    <property type="match status" value="1"/>
</dbReference>
<dbReference type="Gene3D" id="1.10.8.10">
    <property type="entry name" value="DNA helicase RuvA subunit, C-terminal domain"/>
    <property type="match status" value="1"/>
</dbReference>